<protein>
    <submittedName>
        <fullName evidence="2">Uncharacterized protein</fullName>
    </submittedName>
</protein>
<name>A0AA35SB74_GEOBA</name>
<keyword evidence="1" id="KW-1133">Transmembrane helix</keyword>
<dbReference type="Proteomes" id="UP001174909">
    <property type="component" value="Unassembled WGS sequence"/>
</dbReference>
<keyword evidence="3" id="KW-1185">Reference proteome</keyword>
<feature type="non-terminal residue" evidence="2">
    <location>
        <position position="182"/>
    </location>
</feature>
<accession>A0AA35SB74</accession>
<proteinExistence type="predicted"/>
<sequence length="182" mass="20010">FLSFQLPVLCVFQRVRYRVVISHGGDPVLELSREFNYSSGYTSECIEEKVSGELEEGTEYSLLVFVDDGDSGNSSSPIQTFTFCRGNSGGSDGDHRKNDESCLLGITAGIAVVLSLLVVLPVGVVLGCCGMWCLIRERERRHHFSDKGSESREESHYDVPVPTQSAITVTHNQAYASGNQRL</sequence>
<gene>
    <name evidence="2" type="ORF">GBAR_LOCUS14784</name>
</gene>
<reference evidence="2" key="1">
    <citation type="submission" date="2023-03" db="EMBL/GenBank/DDBJ databases">
        <authorList>
            <person name="Steffen K."/>
            <person name="Cardenas P."/>
        </authorList>
    </citation>
    <scope>NUCLEOTIDE SEQUENCE</scope>
</reference>
<evidence type="ECO:0000313" key="3">
    <source>
        <dbReference type="Proteomes" id="UP001174909"/>
    </source>
</evidence>
<dbReference type="AlphaFoldDB" id="A0AA35SB74"/>
<evidence type="ECO:0000313" key="2">
    <source>
        <dbReference type="EMBL" id="CAI8025637.1"/>
    </source>
</evidence>
<organism evidence="2 3">
    <name type="scientific">Geodia barretti</name>
    <name type="common">Barrett's horny sponge</name>
    <dbReference type="NCBI Taxonomy" id="519541"/>
    <lineage>
        <taxon>Eukaryota</taxon>
        <taxon>Metazoa</taxon>
        <taxon>Porifera</taxon>
        <taxon>Demospongiae</taxon>
        <taxon>Heteroscleromorpha</taxon>
        <taxon>Tetractinellida</taxon>
        <taxon>Astrophorina</taxon>
        <taxon>Geodiidae</taxon>
        <taxon>Geodia</taxon>
    </lineage>
</organism>
<evidence type="ECO:0000256" key="1">
    <source>
        <dbReference type="SAM" id="Phobius"/>
    </source>
</evidence>
<comment type="caution">
    <text evidence="2">The sequence shown here is derived from an EMBL/GenBank/DDBJ whole genome shotgun (WGS) entry which is preliminary data.</text>
</comment>
<dbReference type="EMBL" id="CASHTH010002170">
    <property type="protein sequence ID" value="CAI8025637.1"/>
    <property type="molecule type" value="Genomic_DNA"/>
</dbReference>
<keyword evidence="1" id="KW-0472">Membrane</keyword>
<feature type="transmembrane region" description="Helical" evidence="1">
    <location>
        <begin position="103"/>
        <end position="135"/>
    </location>
</feature>
<keyword evidence="1" id="KW-0812">Transmembrane</keyword>